<dbReference type="SUPFAM" id="SSF53756">
    <property type="entry name" value="UDP-Glycosyltransferase/glycogen phosphorylase"/>
    <property type="match status" value="1"/>
</dbReference>
<dbReference type="KEGG" id="cao:Celal_1576"/>
<dbReference type="Pfam" id="PF13439">
    <property type="entry name" value="Glyco_transf_4"/>
    <property type="match status" value="1"/>
</dbReference>
<dbReference type="GO" id="GO:0016757">
    <property type="term" value="F:glycosyltransferase activity"/>
    <property type="evidence" value="ECO:0007669"/>
    <property type="project" value="InterPro"/>
</dbReference>
<dbReference type="Pfam" id="PF00534">
    <property type="entry name" value="Glycos_transf_1"/>
    <property type="match status" value="1"/>
</dbReference>
<dbReference type="AlphaFoldDB" id="E6XB31"/>
<evidence type="ECO:0000256" key="1">
    <source>
        <dbReference type="ARBA" id="ARBA00022679"/>
    </source>
</evidence>
<organism evidence="4 5">
    <name type="scientific">Cellulophaga algicola (strain DSM 14237 / IC166 / ACAM 630)</name>
    <dbReference type="NCBI Taxonomy" id="688270"/>
    <lineage>
        <taxon>Bacteria</taxon>
        <taxon>Pseudomonadati</taxon>
        <taxon>Bacteroidota</taxon>
        <taxon>Flavobacteriia</taxon>
        <taxon>Flavobacteriales</taxon>
        <taxon>Flavobacteriaceae</taxon>
        <taxon>Cellulophaga</taxon>
    </lineage>
</organism>
<dbReference type="CDD" id="cd03809">
    <property type="entry name" value="GT4_MtfB-like"/>
    <property type="match status" value="1"/>
</dbReference>
<dbReference type="STRING" id="688270.Celal_1576"/>
<dbReference type="Proteomes" id="UP000008634">
    <property type="component" value="Chromosome"/>
</dbReference>
<feature type="domain" description="Glycosyltransferase subfamily 4-like N-terminal" evidence="3">
    <location>
        <begin position="60"/>
        <end position="170"/>
    </location>
</feature>
<dbReference type="HOGENOM" id="CLU_009583_27_5_10"/>
<dbReference type="OrthoDB" id="9801609at2"/>
<protein>
    <submittedName>
        <fullName evidence="4">Glycosyl transferase group 1</fullName>
    </submittedName>
</protein>
<dbReference type="FunFam" id="3.40.50.2000:FF:000119">
    <property type="entry name" value="Glycosyl transferase group 1"/>
    <property type="match status" value="1"/>
</dbReference>
<evidence type="ECO:0000313" key="4">
    <source>
        <dbReference type="EMBL" id="ADV48887.1"/>
    </source>
</evidence>
<dbReference type="InterPro" id="IPR001296">
    <property type="entry name" value="Glyco_trans_1"/>
</dbReference>
<evidence type="ECO:0000259" key="2">
    <source>
        <dbReference type="Pfam" id="PF00534"/>
    </source>
</evidence>
<proteinExistence type="predicted"/>
<accession>E6XB31</accession>
<dbReference type="PANTHER" id="PTHR46401:SF2">
    <property type="entry name" value="GLYCOSYLTRANSFERASE WBBK-RELATED"/>
    <property type="match status" value="1"/>
</dbReference>
<dbReference type="EMBL" id="CP002453">
    <property type="protein sequence ID" value="ADV48887.1"/>
    <property type="molecule type" value="Genomic_DNA"/>
</dbReference>
<dbReference type="RefSeq" id="WP_013550368.1">
    <property type="nucleotide sequence ID" value="NC_014934.1"/>
</dbReference>
<dbReference type="PANTHER" id="PTHR46401">
    <property type="entry name" value="GLYCOSYLTRANSFERASE WBBK-RELATED"/>
    <property type="match status" value="1"/>
</dbReference>
<feature type="domain" description="Glycosyl transferase family 1" evidence="2">
    <location>
        <begin position="183"/>
        <end position="341"/>
    </location>
</feature>
<dbReference type="Gene3D" id="3.40.50.2000">
    <property type="entry name" value="Glycogen Phosphorylase B"/>
    <property type="match status" value="2"/>
</dbReference>
<keyword evidence="5" id="KW-1185">Reference proteome</keyword>
<gene>
    <name evidence="4" type="ordered locus">Celal_1576</name>
</gene>
<evidence type="ECO:0000259" key="3">
    <source>
        <dbReference type="Pfam" id="PF13439"/>
    </source>
</evidence>
<keyword evidence="1 4" id="KW-0808">Transferase</keyword>
<dbReference type="eggNOG" id="COG0438">
    <property type="taxonomic scope" value="Bacteria"/>
</dbReference>
<reference evidence="4 5" key="1">
    <citation type="journal article" date="2010" name="Stand. Genomic Sci.">
        <title>Complete genome sequence of Cellulophaga algicola type strain (IC166).</title>
        <authorList>
            <person name="Abt B."/>
            <person name="Lu M."/>
            <person name="Misra M."/>
            <person name="Han C."/>
            <person name="Nolan M."/>
            <person name="Lucas S."/>
            <person name="Hammon N."/>
            <person name="Deshpande S."/>
            <person name="Cheng J.F."/>
            <person name="Tapia R."/>
            <person name="Goodwin L."/>
            <person name="Pitluck S."/>
            <person name="Liolios K."/>
            <person name="Pagani I."/>
            <person name="Ivanova N."/>
            <person name="Mavromatis K."/>
            <person name="Ovchinikova G."/>
            <person name="Pati A."/>
            <person name="Chen A."/>
            <person name="Palaniappan K."/>
            <person name="Land M."/>
            <person name="Hauser L."/>
            <person name="Chang Y.J."/>
            <person name="Jeffries C.D."/>
            <person name="Detter J.C."/>
            <person name="Brambilla E."/>
            <person name="Rohde M."/>
            <person name="Tindall B.J."/>
            <person name="Goker M."/>
            <person name="Woyke T."/>
            <person name="Bristow J."/>
            <person name="Eisen J.A."/>
            <person name="Markowitz V."/>
            <person name="Hugenholtz P."/>
            <person name="Kyrpides N.C."/>
            <person name="Klenk H.P."/>
            <person name="Lapidus A."/>
        </authorList>
    </citation>
    <scope>NUCLEOTIDE SEQUENCE [LARGE SCALE GENOMIC DNA]</scope>
    <source>
        <strain evidence="5">DSM 14237 / IC166 / ACAM 630</strain>
    </source>
</reference>
<evidence type="ECO:0000313" key="5">
    <source>
        <dbReference type="Proteomes" id="UP000008634"/>
    </source>
</evidence>
<sequence>MKIGIDAKWFFDGPPSGRVVVKNIVKELLTYNKKDEFYLFLNKSDKNKPFPFLDNNVTLIYIKNINNALSNVFLLPQYSRKLKLDVILYQNFSAVLTRSKSINYIHDVLFLDFPEYYTLKERIYLWPIKYLSKFSNHIITISESEKKRIIRHNFMKKEAISVVYHGINKDYEQTHSQESIRIFKEKYNLPKKFILYFGRLNYRKNISTLLKSLKDIKDISLVIAGKADHEMANLKNAITKLNLEERVLFTGYIQDDDVIKLYASAHIFCFPSFAEGFGLPPLESMASGTPVIVSNTTSLPEICANAVLYINPNDATDIANKINTLLQDENMYLKLANLGKERAKKFSWETTAEQINNIFNIVGCNEDR</sequence>
<dbReference type="InterPro" id="IPR028098">
    <property type="entry name" value="Glyco_trans_4-like_N"/>
</dbReference>
<name>E6XB31_CELAD</name>